<dbReference type="InterPro" id="IPR015795">
    <property type="entry name" value="Pyrv_Knase_C"/>
</dbReference>
<keyword evidence="3" id="KW-1185">Reference proteome</keyword>
<dbReference type="InterPro" id="IPR036918">
    <property type="entry name" value="Pyrv_Knase_C_sf"/>
</dbReference>
<protein>
    <recommendedName>
        <fullName evidence="1">Pyruvate kinase C-terminal domain-containing protein</fullName>
    </recommendedName>
</protein>
<comment type="caution">
    <text evidence="2">The sequence shown here is derived from an EMBL/GenBank/DDBJ whole genome shotgun (WGS) entry which is preliminary data.</text>
</comment>
<dbReference type="Pfam" id="PF02887">
    <property type="entry name" value="PK_C"/>
    <property type="match status" value="1"/>
</dbReference>
<proteinExistence type="predicted"/>
<dbReference type="Gene3D" id="3.40.1380.20">
    <property type="entry name" value="Pyruvate kinase, C-terminal domain"/>
    <property type="match status" value="1"/>
</dbReference>
<feature type="domain" description="Pyruvate kinase C-terminal" evidence="1">
    <location>
        <begin position="5"/>
        <end position="62"/>
    </location>
</feature>
<evidence type="ECO:0000259" key="1">
    <source>
        <dbReference type="Pfam" id="PF02887"/>
    </source>
</evidence>
<evidence type="ECO:0000313" key="3">
    <source>
        <dbReference type="Proteomes" id="UP001157109"/>
    </source>
</evidence>
<dbReference type="SUPFAM" id="SSF52935">
    <property type="entry name" value="PK C-terminal domain-like"/>
    <property type="match status" value="1"/>
</dbReference>
<evidence type="ECO:0000313" key="2">
    <source>
        <dbReference type="EMBL" id="GMA19312.1"/>
    </source>
</evidence>
<sequence>MAVAVVGVETFLVPGAKHTDEMVMQVDLALLAAGRVDEGDYVVVVAGTPPGVVGTTNSVRVHKMGDSINRRTGETRG</sequence>
<gene>
    <name evidence="2" type="ORF">GCM10025862_13330</name>
</gene>
<name>A0ABQ6HMC6_9MICO</name>
<reference evidence="3" key="1">
    <citation type="journal article" date="2019" name="Int. J. Syst. Evol. Microbiol.">
        <title>The Global Catalogue of Microorganisms (GCM) 10K type strain sequencing project: providing services to taxonomists for standard genome sequencing and annotation.</title>
        <authorList>
            <consortium name="The Broad Institute Genomics Platform"/>
            <consortium name="The Broad Institute Genome Sequencing Center for Infectious Disease"/>
            <person name="Wu L."/>
            <person name="Ma J."/>
        </authorList>
    </citation>
    <scope>NUCLEOTIDE SEQUENCE [LARGE SCALE GENOMIC DNA]</scope>
    <source>
        <strain evidence="3">NBRC 105830</strain>
    </source>
</reference>
<dbReference type="Proteomes" id="UP001157109">
    <property type="component" value="Unassembled WGS sequence"/>
</dbReference>
<accession>A0ABQ6HMC6</accession>
<organism evidence="2 3">
    <name type="scientific">Arsenicicoccus piscis</name>
    <dbReference type="NCBI Taxonomy" id="673954"/>
    <lineage>
        <taxon>Bacteria</taxon>
        <taxon>Bacillati</taxon>
        <taxon>Actinomycetota</taxon>
        <taxon>Actinomycetes</taxon>
        <taxon>Micrococcales</taxon>
        <taxon>Intrasporangiaceae</taxon>
        <taxon>Arsenicicoccus</taxon>
    </lineage>
</organism>
<dbReference type="EMBL" id="BSUJ01000001">
    <property type="protein sequence ID" value="GMA19312.1"/>
    <property type="molecule type" value="Genomic_DNA"/>
</dbReference>